<evidence type="ECO:0000313" key="1">
    <source>
        <dbReference type="EMBL" id="KAE8332892.1"/>
    </source>
</evidence>
<reference evidence="2" key="1">
    <citation type="submission" date="2019-04" db="EMBL/GenBank/DDBJ databases">
        <title>Friends and foes A comparative genomics studyof 23 Aspergillus species from section Flavi.</title>
        <authorList>
            <consortium name="DOE Joint Genome Institute"/>
            <person name="Kjaerbolling I."/>
            <person name="Vesth T."/>
            <person name="Frisvad J.C."/>
            <person name="Nybo J.L."/>
            <person name="Theobald S."/>
            <person name="Kildgaard S."/>
            <person name="Isbrandt T."/>
            <person name="Kuo A."/>
            <person name="Sato A."/>
            <person name="Lyhne E.K."/>
            <person name="Kogle M.E."/>
            <person name="Wiebenga A."/>
            <person name="Kun R.S."/>
            <person name="Lubbers R.J."/>
            <person name="Makela M.R."/>
            <person name="Barry K."/>
            <person name="Chovatia M."/>
            <person name="Clum A."/>
            <person name="Daum C."/>
            <person name="Haridas S."/>
            <person name="He G."/>
            <person name="LaButti K."/>
            <person name="Lipzen A."/>
            <person name="Mondo S."/>
            <person name="Riley R."/>
            <person name="Salamov A."/>
            <person name="Simmons B.A."/>
            <person name="Magnuson J.K."/>
            <person name="Henrissat B."/>
            <person name="Mortensen U.H."/>
            <person name="Larsen T.O."/>
            <person name="Devries R.P."/>
            <person name="Grigoriev I.V."/>
            <person name="Machida M."/>
            <person name="Baker S.E."/>
            <person name="Andersen M.R."/>
        </authorList>
    </citation>
    <scope>NUCLEOTIDE SEQUENCE [LARGE SCALE GENOMIC DNA]</scope>
    <source>
        <strain evidence="2">CBS 130017</strain>
    </source>
</reference>
<dbReference type="AlphaFoldDB" id="A0A5N6XJ04"/>
<dbReference type="EMBL" id="ML741764">
    <property type="protein sequence ID" value="KAE8332892.1"/>
    <property type="molecule type" value="Genomic_DNA"/>
</dbReference>
<sequence length="316" mass="36672">MSLIQRTIHAIRGRFSRIDRSKNLDSQRTEMYSMLADLYKELEGLKAEALESENLEVLPVHILPLDLKRTTELPIPRSLDPGAYFVPLSEEFIQQRPMDTTDPETQRRLNNVATILRPGYSWDKIRYCPLSSYAKAGVLVDRLVMEMSRRRLNCEEDMPNMTLITKWRTSTDFHLDPAFYRHDYDSRDDCHWTINFFYACSSHPTFPHIKAIMHHSEAKDPELVLRAEAMMIVATMHSRLTTETLLDHLIVPVMLFSFAGCRVRILIAIHDGRNLRIAMSEFMEYSEGSQDLWDMLTRYLGCGINNQLSTTKLPAE</sequence>
<accession>A0A5N6XJ04</accession>
<proteinExistence type="predicted"/>
<name>A0A5N6XJ04_9EURO</name>
<gene>
    <name evidence="1" type="ORF">BDV39DRAFT_199895</name>
</gene>
<organism evidence="1 2">
    <name type="scientific">Aspergillus sergii</name>
    <dbReference type="NCBI Taxonomy" id="1034303"/>
    <lineage>
        <taxon>Eukaryota</taxon>
        <taxon>Fungi</taxon>
        <taxon>Dikarya</taxon>
        <taxon>Ascomycota</taxon>
        <taxon>Pezizomycotina</taxon>
        <taxon>Eurotiomycetes</taxon>
        <taxon>Eurotiomycetidae</taxon>
        <taxon>Eurotiales</taxon>
        <taxon>Aspergillaceae</taxon>
        <taxon>Aspergillus</taxon>
        <taxon>Aspergillus subgen. Circumdati</taxon>
    </lineage>
</organism>
<evidence type="ECO:0000313" key="2">
    <source>
        <dbReference type="Proteomes" id="UP000325945"/>
    </source>
</evidence>
<dbReference type="Proteomes" id="UP000325945">
    <property type="component" value="Unassembled WGS sequence"/>
</dbReference>
<keyword evidence="2" id="KW-1185">Reference proteome</keyword>
<protein>
    <submittedName>
        <fullName evidence="1">Uncharacterized protein</fullName>
    </submittedName>
</protein>